<dbReference type="Pfam" id="PF04937">
    <property type="entry name" value="DUF659"/>
    <property type="match status" value="1"/>
</dbReference>
<evidence type="ECO:0000313" key="5">
    <source>
        <dbReference type="RefSeq" id="XP_018465830.1"/>
    </source>
</evidence>
<reference evidence="4" key="1">
    <citation type="journal article" date="2019" name="Database">
        <title>The radish genome database (RadishGD): an integrated information resource for radish genomics.</title>
        <authorList>
            <person name="Yu H.J."/>
            <person name="Baek S."/>
            <person name="Lee Y.J."/>
            <person name="Cho A."/>
            <person name="Mun J.H."/>
        </authorList>
    </citation>
    <scope>NUCLEOTIDE SEQUENCE [LARGE SCALE GENOMIC DNA]</scope>
    <source>
        <strain evidence="4">cv. WK10039</strain>
    </source>
</reference>
<dbReference type="Proteomes" id="UP000504610">
    <property type="component" value="Chromosome 8"/>
</dbReference>
<accession>A0A6J0M051</accession>
<dbReference type="PANTHER" id="PTHR32166">
    <property type="entry name" value="OSJNBA0013A04.12 PROTEIN"/>
    <property type="match status" value="1"/>
</dbReference>
<dbReference type="GO" id="GO:0046983">
    <property type="term" value="F:protein dimerization activity"/>
    <property type="evidence" value="ECO:0007669"/>
    <property type="project" value="InterPro"/>
</dbReference>
<sequence length="717" mass="82143">MKHRDGKSVTSPVPAAFPGRGRQISQGSSDNIDIASEEAPLWNYVTKLEKSGAKGGTWKFKCNICNEDRQGSYSRVKAHLLQIKNQGIAICKKATRTQIAEMKKLEDDFEKKRNESGSRAPPLPGESSETSPASKKRKATDSTIVRAFGIEARDQLDQEIARMFFSGGVPFNLARNPHYHRSYQFAAENKIDGYVPPGYNKLRTTLLQKERNNVERLLGPFKSTWKERGVTIVSDGWSDPTRKPLINFIATSGSGPIFLKAVNCFGEVKDRFFISDLMKDVINEVGHQNVVQIITDNAANCKAAGEIIESTFPHIYWTPCVVHTLNLALKNICAARNVERNETTYGECSWITDVHGDALAIKHFIMNHNTRLAIFNKFSPLKLLAVADTRFASIIVMLKRLKLIKRGLQAMVISEEWSTYKEDDVGKSTFVKGLILDDEWWEKVSYIIDFTRPIYEMIRFCDTDKPCLHLVYEMWDSMIEKVKSEIYKKERRSVIEASPFYEVVYKILVDRWTKNNTPLHCLAHSLNPRFYSDEWLSEDSTRLGPHRDRDVSGGRMKCFRRLFPSTDDHLKVMDEYAMFSMRTGPFEDLTCISVMFTMEPRKWWANFGAQTPLLQTLAFKLLGQPTSSSCTERNWSTYSFIHSLRRNKLNPSRAQDLVFIHNNLRFLSRNSKQYEEEKTKMWDVGGDDFDSMEDVGYLEFASLSLDEPDLENGLIDD</sequence>
<evidence type="ECO:0000256" key="1">
    <source>
        <dbReference type="SAM" id="MobiDB-lite"/>
    </source>
</evidence>
<proteinExistence type="predicted"/>
<dbReference type="Pfam" id="PF05699">
    <property type="entry name" value="Dimer_Tnp_hAT"/>
    <property type="match status" value="1"/>
</dbReference>
<dbReference type="AlphaFoldDB" id="A0A6J0M051"/>
<dbReference type="InterPro" id="IPR007021">
    <property type="entry name" value="DUF659"/>
</dbReference>
<protein>
    <submittedName>
        <fullName evidence="5">Uncharacterized protein LOC108837269</fullName>
    </submittedName>
</protein>
<dbReference type="RefSeq" id="XP_018465830.1">
    <property type="nucleotide sequence ID" value="XM_018610328.1"/>
</dbReference>
<name>A0A6J0M051_RAPSA</name>
<organism evidence="4 5">
    <name type="scientific">Raphanus sativus</name>
    <name type="common">Radish</name>
    <name type="synonym">Raphanus raphanistrum var. sativus</name>
    <dbReference type="NCBI Taxonomy" id="3726"/>
    <lineage>
        <taxon>Eukaryota</taxon>
        <taxon>Viridiplantae</taxon>
        <taxon>Streptophyta</taxon>
        <taxon>Embryophyta</taxon>
        <taxon>Tracheophyta</taxon>
        <taxon>Spermatophyta</taxon>
        <taxon>Magnoliopsida</taxon>
        <taxon>eudicotyledons</taxon>
        <taxon>Gunneridae</taxon>
        <taxon>Pentapetalae</taxon>
        <taxon>rosids</taxon>
        <taxon>malvids</taxon>
        <taxon>Brassicales</taxon>
        <taxon>Brassicaceae</taxon>
        <taxon>Brassiceae</taxon>
        <taxon>Raphanus</taxon>
    </lineage>
</organism>
<dbReference type="SUPFAM" id="SSF53098">
    <property type="entry name" value="Ribonuclease H-like"/>
    <property type="match status" value="1"/>
</dbReference>
<dbReference type="InterPro" id="IPR012337">
    <property type="entry name" value="RNaseH-like_sf"/>
</dbReference>
<reference evidence="5" key="2">
    <citation type="submission" date="2025-08" db="UniProtKB">
        <authorList>
            <consortium name="RefSeq"/>
        </authorList>
    </citation>
    <scope>IDENTIFICATION</scope>
    <source>
        <tissue evidence="5">Leaf</tissue>
    </source>
</reference>
<gene>
    <name evidence="5" type="primary">LOC108837269</name>
</gene>
<dbReference type="KEGG" id="rsz:108837269"/>
<feature type="region of interest" description="Disordered" evidence="1">
    <location>
        <begin position="109"/>
        <end position="140"/>
    </location>
</feature>
<evidence type="ECO:0000259" key="2">
    <source>
        <dbReference type="Pfam" id="PF04937"/>
    </source>
</evidence>
<dbReference type="PANTHER" id="PTHR32166:SF81">
    <property type="entry name" value="OS06G0658400 PROTEIN"/>
    <property type="match status" value="1"/>
</dbReference>
<feature type="region of interest" description="Disordered" evidence="1">
    <location>
        <begin position="1"/>
        <end position="30"/>
    </location>
</feature>
<feature type="domain" description="HAT C-terminal dimerisation" evidence="3">
    <location>
        <begin position="597"/>
        <end position="664"/>
    </location>
</feature>
<dbReference type="InterPro" id="IPR008906">
    <property type="entry name" value="HATC_C_dom"/>
</dbReference>
<evidence type="ECO:0000259" key="3">
    <source>
        <dbReference type="Pfam" id="PF05699"/>
    </source>
</evidence>
<evidence type="ECO:0000313" key="4">
    <source>
        <dbReference type="Proteomes" id="UP000504610"/>
    </source>
</evidence>
<feature type="domain" description="DUF659" evidence="2">
    <location>
        <begin position="197"/>
        <end position="339"/>
    </location>
</feature>
<dbReference type="GeneID" id="108837269"/>
<dbReference type="OrthoDB" id="2017576at2759"/>
<keyword evidence="4" id="KW-1185">Reference proteome</keyword>